<evidence type="ECO:0000313" key="2">
    <source>
        <dbReference type="Proteomes" id="UP001054811"/>
    </source>
</evidence>
<accession>A0ABY5NKJ2</accession>
<proteinExistence type="predicted"/>
<keyword evidence="2" id="KW-1185">Reference proteome</keyword>
<organism evidence="1 2">
    <name type="scientific">Microbacterium elymi</name>
    <dbReference type="NCBI Taxonomy" id="2909587"/>
    <lineage>
        <taxon>Bacteria</taxon>
        <taxon>Bacillati</taxon>
        <taxon>Actinomycetota</taxon>
        <taxon>Actinomycetes</taxon>
        <taxon>Micrococcales</taxon>
        <taxon>Microbacteriaceae</taxon>
        <taxon>Microbacterium</taxon>
    </lineage>
</organism>
<sequence>MLVPFDAVVDTARSDLPNGAVQVVPHVTVRDVPAGYPVIVAVRRGPEPPPIPQMREVPVDGQGKPLRIHQTGSLIPEIELAPADSGHEITVRWPDRTREVVALPG</sequence>
<name>A0ABY5NKJ2_9MICO</name>
<dbReference type="Proteomes" id="UP001054811">
    <property type="component" value="Chromosome"/>
</dbReference>
<protein>
    <submittedName>
        <fullName evidence="1">Uncharacterized protein</fullName>
    </submittedName>
</protein>
<gene>
    <name evidence="1" type="ORF">L2X98_20400</name>
</gene>
<reference evidence="1" key="1">
    <citation type="submission" date="2022-01" db="EMBL/GenBank/DDBJ databases">
        <title>Microbacterium eymi and Microbacterium rhizovicinus sp. nov., isolated from the rhizospheric soil of Elymus tsukushiensis, a plant native to the Dokdo Islands, Republic of Korea.</title>
        <authorList>
            <person name="Hwang Y.J."/>
        </authorList>
    </citation>
    <scope>NUCLEOTIDE SEQUENCE</scope>
    <source>
        <strain evidence="1">KUDC0405</strain>
    </source>
</reference>
<dbReference type="RefSeq" id="WP_259612251.1">
    <property type="nucleotide sequence ID" value="NZ_CP091139.2"/>
</dbReference>
<dbReference type="EMBL" id="CP091139">
    <property type="protein sequence ID" value="UUT35639.1"/>
    <property type="molecule type" value="Genomic_DNA"/>
</dbReference>
<evidence type="ECO:0000313" key="1">
    <source>
        <dbReference type="EMBL" id="UUT35639.1"/>
    </source>
</evidence>